<dbReference type="PANTHER" id="PTHR48104">
    <property type="entry name" value="METACASPASE-4"/>
    <property type="match status" value="1"/>
</dbReference>
<evidence type="ECO:0000259" key="2">
    <source>
        <dbReference type="Pfam" id="PF00656"/>
    </source>
</evidence>
<comment type="similarity">
    <text evidence="1">Belongs to the peptidase C14B family.</text>
</comment>
<dbReference type="Proteomes" id="UP000532311">
    <property type="component" value="Unassembled WGS sequence"/>
</dbReference>
<organism evidence="3 4">
    <name type="scientific">Fusarium globosum</name>
    <dbReference type="NCBI Taxonomy" id="78864"/>
    <lineage>
        <taxon>Eukaryota</taxon>
        <taxon>Fungi</taxon>
        <taxon>Dikarya</taxon>
        <taxon>Ascomycota</taxon>
        <taxon>Pezizomycotina</taxon>
        <taxon>Sordariomycetes</taxon>
        <taxon>Hypocreomycetidae</taxon>
        <taxon>Hypocreales</taxon>
        <taxon>Nectriaceae</taxon>
        <taxon>Fusarium</taxon>
        <taxon>Fusarium fujikuroi species complex</taxon>
    </lineage>
</organism>
<feature type="domain" description="Peptidase C14 caspase" evidence="2">
    <location>
        <begin position="10"/>
        <end position="229"/>
    </location>
</feature>
<dbReference type="InterPro" id="IPR050452">
    <property type="entry name" value="Metacaspase"/>
</dbReference>
<gene>
    <name evidence="3" type="ORF">FGLOB1_7539</name>
</gene>
<dbReference type="GO" id="GO:0004197">
    <property type="term" value="F:cysteine-type endopeptidase activity"/>
    <property type="evidence" value="ECO:0007669"/>
    <property type="project" value="InterPro"/>
</dbReference>
<proteinExistence type="inferred from homology"/>
<dbReference type="AlphaFoldDB" id="A0A8H5Y642"/>
<dbReference type="Gene3D" id="3.40.50.1460">
    <property type="match status" value="1"/>
</dbReference>
<protein>
    <submittedName>
        <fullName evidence="3">Peptidase caspase domain-containing protein</fullName>
    </submittedName>
</protein>
<evidence type="ECO:0000256" key="1">
    <source>
        <dbReference type="ARBA" id="ARBA00009005"/>
    </source>
</evidence>
<keyword evidence="4" id="KW-1185">Reference proteome</keyword>
<sequence>MAAYESSIDRYAILIGINAYPDRPLTSCVRDVEKIKSVLERQLKGSVDIQTLTASESLSHNGEVKATAQELRVDWPTCRNVILAFEKVTSKARPGDYVYIHYSGHGTRKKPSFENSNQSTGDLALVLLEGHQSPETYLRGPRLAWLLKAMTDKGLSVTVVLDCCFSASVYRNSVADDNVRFLPDPETDVYADASMRSVHRDGSMRDNWLLDPDGYTILTACGPSEIAKGGFETKTEKRCGFLSHFLYAALLDHGLNRRHKDIFRHICSVFMVYCVPQNPMLYGNGEQGFFGPVVNKGAVRQIYIIKMDGKIKILAGKAHGILQGDLFTLASSQSAKDRTKDNSVVAEVTNAGPLSSEITLLDATAGIQTGWVAEPLVLSRMQSFRFQLAPDLPCYDDVVTALKRKSLGVHIPLCQLQDPQAIQVTTCIDGQYMVSDNSLKDLIKVPILCRCGNAIESICDKMEHLAWFKMVKDFVNQEPTAAFRESVQVQMTQGQQDFGPDEKIDAQHKSPIQLTVRNTGRSDIFAHVYNMGPCGRIKNIFGGTYSHIPPRSDPDDTQEGKCTGVHRARIKMEVPPLLQEHGFCFDIIKVFVTSRATSFEFLERPNIDQLDKQESGERISDGLVYVPEDWMAFNFYIRTSI</sequence>
<name>A0A8H5Y642_9HYPO</name>
<dbReference type="EMBL" id="JAAQPF010000327">
    <property type="protein sequence ID" value="KAF5706219.1"/>
    <property type="molecule type" value="Genomic_DNA"/>
</dbReference>
<dbReference type="Pfam" id="PF00656">
    <property type="entry name" value="Peptidase_C14"/>
    <property type="match status" value="1"/>
</dbReference>
<evidence type="ECO:0000313" key="4">
    <source>
        <dbReference type="Proteomes" id="UP000532311"/>
    </source>
</evidence>
<evidence type="ECO:0000313" key="3">
    <source>
        <dbReference type="EMBL" id="KAF5706219.1"/>
    </source>
</evidence>
<reference evidence="3 4" key="1">
    <citation type="submission" date="2020-05" db="EMBL/GenBank/DDBJ databases">
        <title>Identification and distribution of gene clusters putatively required for synthesis of sphingolipid metabolism inhibitors in phylogenetically diverse species of the filamentous fungus Fusarium.</title>
        <authorList>
            <person name="Kim H.-S."/>
            <person name="Busman M."/>
            <person name="Brown D.W."/>
            <person name="Divon H."/>
            <person name="Uhlig S."/>
            <person name="Proctor R.H."/>
        </authorList>
    </citation>
    <scope>NUCLEOTIDE SEQUENCE [LARGE SCALE GENOMIC DNA]</scope>
    <source>
        <strain evidence="3 4">NRRL 26131</strain>
    </source>
</reference>
<dbReference type="InterPro" id="IPR011600">
    <property type="entry name" value="Pept_C14_caspase"/>
</dbReference>
<dbReference type="GO" id="GO:0005737">
    <property type="term" value="C:cytoplasm"/>
    <property type="evidence" value="ECO:0007669"/>
    <property type="project" value="TreeGrafter"/>
</dbReference>
<dbReference type="GO" id="GO:0006508">
    <property type="term" value="P:proteolysis"/>
    <property type="evidence" value="ECO:0007669"/>
    <property type="project" value="InterPro"/>
</dbReference>
<dbReference type="PANTHER" id="PTHR48104:SF30">
    <property type="entry name" value="METACASPASE-1"/>
    <property type="match status" value="1"/>
</dbReference>
<accession>A0A8H5Y642</accession>
<comment type="caution">
    <text evidence="3">The sequence shown here is derived from an EMBL/GenBank/DDBJ whole genome shotgun (WGS) entry which is preliminary data.</text>
</comment>